<proteinExistence type="predicted"/>
<name>A0A1R3ICI4_COCAP</name>
<feature type="region of interest" description="Disordered" evidence="1">
    <location>
        <begin position="1"/>
        <end position="29"/>
    </location>
</feature>
<organism evidence="2 3">
    <name type="scientific">Corchorus capsularis</name>
    <name type="common">Jute</name>
    <dbReference type="NCBI Taxonomy" id="210143"/>
    <lineage>
        <taxon>Eukaryota</taxon>
        <taxon>Viridiplantae</taxon>
        <taxon>Streptophyta</taxon>
        <taxon>Embryophyta</taxon>
        <taxon>Tracheophyta</taxon>
        <taxon>Spermatophyta</taxon>
        <taxon>Magnoliopsida</taxon>
        <taxon>eudicotyledons</taxon>
        <taxon>Gunneridae</taxon>
        <taxon>Pentapetalae</taxon>
        <taxon>rosids</taxon>
        <taxon>malvids</taxon>
        <taxon>Malvales</taxon>
        <taxon>Malvaceae</taxon>
        <taxon>Grewioideae</taxon>
        <taxon>Apeibeae</taxon>
        <taxon>Corchorus</taxon>
    </lineage>
</organism>
<comment type="caution">
    <text evidence="2">The sequence shown here is derived from an EMBL/GenBank/DDBJ whole genome shotgun (WGS) entry which is preliminary data.</text>
</comment>
<evidence type="ECO:0000256" key="1">
    <source>
        <dbReference type="SAM" id="MobiDB-lite"/>
    </source>
</evidence>
<reference evidence="2 3" key="1">
    <citation type="submission" date="2013-09" db="EMBL/GenBank/DDBJ databases">
        <title>Corchorus capsularis genome sequencing.</title>
        <authorList>
            <person name="Alam M."/>
            <person name="Haque M.S."/>
            <person name="Islam M.S."/>
            <person name="Emdad E.M."/>
            <person name="Islam M.M."/>
            <person name="Ahmed B."/>
            <person name="Halim A."/>
            <person name="Hossen Q.M.M."/>
            <person name="Hossain M.Z."/>
            <person name="Ahmed R."/>
            <person name="Khan M.M."/>
            <person name="Islam R."/>
            <person name="Rashid M.M."/>
            <person name="Khan S.A."/>
            <person name="Rahman M.S."/>
            <person name="Alam M."/>
        </authorList>
    </citation>
    <scope>NUCLEOTIDE SEQUENCE [LARGE SCALE GENOMIC DNA]</scope>
    <source>
        <strain evidence="3">cv. CVL-1</strain>
        <tissue evidence="2">Whole seedling</tissue>
    </source>
</reference>
<dbReference type="Gramene" id="OMO80268">
    <property type="protein sequence ID" value="OMO80268"/>
    <property type="gene ID" value="CCACVL1_13053"/>
</dbReference>
<evidence type="ECO:0000313" key="2">
    <source>
        <dbReference type="EMBL" id="OMO80268.1"/>
    </source>
</evidence>
<protein>
    <submittedName>
        <fullName evidence="2">Uncharacterized protein</fullName>
    </submittedName>
</protein>
<dbReference type="AlphaFoldDB" id="A0A1R3ICI4"/>
<dbReference type="Proteomes" id="UP000188268">
    <property type="component" value="Unassembled WGS sequence"/>
</dbReference>
<dbReference type="EMBL" id="AWWV01010315">
    <property type="protein sequence ID" value="OMO80268.1"/>
    <property type="molecule type" value="Genomic_DNA"/>
</dbReference>
<keyword evidence="3" id="KW-1185">Reference proteome</keyword>
<accession>A0A1R3ICI4</accession>
<evidence type="ECO:0000313" key="3">
    <source>
        <dbReference type="Proteomes" id="UP000188268"/>
    </source>
</evidence>
<gene>
    <name evidence="2" type="ORF">CCACVL1_13053</name>
</gene>
<feature type="compositionally biased region" description="Basic and acidic residues" evidence="1">
    <location>
        <begin position="1"/>
        <end position="18"/>
    </location>
</feature>
<sequence length="29" mass="3390">MEIERTSKEEAETDREGKWVSIKKPGKNL</sequence>